<accession>A0A1G1TFK9</accession>
<organism evidence="1 2">
    <name type="scientific">Hymenobacter lapidarius</name>
    <dbReference type="NCBI Taxonomy" id="1908237"/>
    <lineage>
        <taxon>Bacteria</taxon>
        <taxon>Pseudomonadati</taxon>
        <taxon>Bacteroidota</taxon>
        <taxon>Cytophagia</taxon>
        <taxon>Cytophagales</taxon>
        <taxon>Hymenobacteraceae</taxon>
        <taxon>Hymenobacter</taxon>
    </lineage>
</organism>
<keyword evidence="2" id="KW-1185">Reference proteome</keyword>
<evidence type="ECO:0000313" key="1">
    <source>
        <dbReference type="EMBL" id="OGX89654.1"/>
    </source>
</evidence>
<dbReference type="Proteomes" id="UP000176294">
    <property type="component" value="Unassembled WGS sequence"/>
</dbReference>
<dbReference type="AlphaFoldDB" id="A0A1G1TFK9"/>
<protein>
    <submittedName>
        <fullName evidence="1">Uncharacterized protein</fullName>
    </submittedName>
</protein>
<dbReference type="EMBL" id="MDZB01000002">
    <property type="protein sequence ID" value="OGX89654.1"/>
    <property type="molecule type" value="Genomic_DNA"/>
</dbReference>
<proteinExistence type="predicted"/>
<sequence>MRRERNRIQDELETVSSQLQLERRKTHPLEEALAVALQSPRAHQNKAYKLRKRLRAILAVLEHPQAEETTKLKGIAKLVAGALAGEDDPAQAFGA</sequence>
<name>A0A1G1TFK9_9BACT</name>
<gene>
    <name evidence="1" type="ORF">BEN47_19485</name>
</gene>
<reference evidence="1 2" key="1">
    <citation type="submission" date="2016-08" db="EMBL/GenBank/DDBJ databases">
        <title>Hymenobacter coccineus sp. nov., Hymenobacter lapidarius sp. nov. and Hymenobacter glacialis sp. nov., isolated from Antarctic soil.</title>
        <authorList>
            <person name="Sedlacek I."/>
            <person name="Kralova S."/>
            <person name="Kyrova K."/>
            <person name="Maslanova I."/>
            <person name="Stankova E."/>
            <person name="Vrbovska V."/>
            <person name="Nemec M."/>
            <person name="Bartak M."/>
            <person name="Svec P."/>
            <person name="Busse H.-J."/>
            <person name="Pantucek R."/>
        </authorList>
    </citation>
    <scope>NUCLEOTIDE SEQUENCE [LARGE SCALE GENOMIC DNA]</scope>
    <source>
        <strain evidence="1 2">CCM 8643</strain>
    </source>
</reference>
<comment type="caution">
    <text evidence="1">The sequence shown here is derived from an EMBL/GenBank/DDBJ whole genome shotgun (WGS) entry which is preliminary data.</text>
</comment>
<evidence type="ECO:0000313" key="2">
    <source>
        <dbReference type="Proteomes" id="UP000176294"/>
    </source>
</evidence>